<evidence type="ECO:0000313" key="7">
    <source>
        <dbReference type="Proteomes" id="UP000008370"/>
    </source>
</evidence>
<evidence type="ECO:0000256" key="2">
    <source>
        <dbReference type="ARBA" id="ARBA00010617"/>
    </source>
</evidence>
<dbReference type="InterPro" id="IPR001128">
    <property type="entry name" value="Cyt_P450"/>
</dbReference>
<dbReference type="GO" id="GO:0020037">
    <property type="term" value="F:heme binding"/>
    <property type="evidence" value="ECO:0007669"/>
    <property type="project" value="InterPro"/>
</dbReference>
<dbReference type="STRING" id="650164.K5VFC6"/>
<evidence type="ECO:0000256" key="1">
    <source>
        <dbReference type="ARBA" id="ARBA00001971"/>
    </source>
</evidence>
<dbReference type="GO" id="GO:0016705">
    <property type="term" value="F:oxidoreductase activity, acting on paired donors, with incorporation or reduction of molecular oxygen"/>
    <property type="evidence" value="ECO:0007669"/>
    <property type="project" value="InterPro"/>
</dbReference>
<evidence type="ECO:0000313" key="6">
    <source>
        <dbReference type="EMBL" id="EKM61731.1"/>
    </source>
</evidence>
<dbReference type="Gene3D" id="1.10.630.10">
    <property type="entry name" value="Cytochrome P450"/>
    <property type="match status" value="1"/>
</dbReference>
<reference evidence="6 7" key="1">
    <citation type="journal article" date="2012" name="BMC Genomics">
        <title>Comparative genomics of the white-rot fungi, Phanerochaete carnosa and P. chrysosporium, to elucidate the genetic basis of the distinct wood types they colonize.</title>
        <authorList>
            <person name="Suzuki H."/>
            <person name="MacDonald J."/>
            <person name="Syed K."/>
            <person name="Salamov A."/>
            <person name="Hori C."/>
            <person name="Aerts A."/>
            <person name="Henrissat B."/>
            <person name="Wiebenga A."/>
            <person name="vanKuyk P.A."/>
            <person name="Barry K."/>
            <person name="Lindquist E."/>
            <person name="LaButti K."/>
            <person name="Lapidus A."/>
            <person name="Lucas S."/>
            <person name="Coutinho P."/>
            <person name="Gong Y."/>
            <person name="Samejima M."/>
            <person name="Mahadevan R."/>
            <person name="Abou-Zaid M."/>
            <person name="de Vries R.P."/>
            <person name="Igarashi K."/>
            <person name="Yadav J.S."/>
            <person name="Grigoriev I.V."/>
            <person name="Master E.R."/>
        </authorList>
    </citation>
    <scope>NUCLEOTIDE SEQUENCE [LARGE SCALE GENOMIC DNA]</scope>
    <source>
        <strain evidence="6 7">HHB-10118-sp</strain>
    </source>
</reference>
<keyword evidence="4" id="KW-0560">Oxidoreductase</keyword>
<keyword evidence="5" id="KW-0408">Iron</keyword>
<dbReference type="RefSeq" id="XP_007391134.1">
    <property type="nucleotide sequence ID" value="XM_007391072.1"/>
</dbReference>
<dbReference type="KEGG" id="pco:PHACADRAFT_190916"/>
<dbReference type="Proteomes" id="UP000008370">
    <property type="component" value="Unassembled WGS sequence"/>
</dbReference>
<comment type="cofactor">
    <cofactor evidence="1">
        <name>heme</name>
        <dbReference type="ChEBI" id="CHEBI:30413"/>
    </cofactor>
</comment>
<dbReference type="Pfam" id="PF00067">
    <property type="entry name" value="p450"/>
    <property type="match status" value="1"/>
</dbReference>
<evidence type="ECO:0000256" key="5">
    <source>
        <dbReference type="ARBA" id="ARBA00023004"/>
    </source>
</evidence>
<accession>K5VFC6</accession>
<dbReference type="PANTHER" id="PTHR46206">
    <property type="entry name" value="CYTOCHROME P450"/>
    <property type="match status" value="1"/>
</dbReference>
<keyword evidence="3" id="KW-0479">Metal-binding</keyword>
<dbReference type="OrthoDB" id="1844152at2759"/>
<dbReference type="InterPro" id="IPR036396">
    <property type="entry name" value="Cyt_P450_sf"/>
</dbReference>
<dbReference type="EMBL" id="JH930468">
    <property type="protein sequence ID" value="EKM61731.1"/>
    <property type="molecule type" value="Genomic_DNA"/>
</dbReference>
<dbReference type="GeneID" id="18910708"/>
<dbReference type="GO" id="GO:0004497">
    <property type="term" value="F:monooxygenase activity"/>
    <property type="evidence" value="ECO:0007669"/>
    <property type="project" value="InterPro"/>
</dbReference>
<organism evidence="6 7">
    <name type="scientific">Phanerochaete carnosa (strain HHB-10118-sp)</name>
    <name type="common">White-rot fungus</name>
    <name type="synonym">Peniophora carnosa</name>
    <dbReference type="NCBI Taxonomy" id="650164"/>
    <lineage>
        <taxon>Eukaryota</taxon>
        <taxon>Fungi</taxon>
        <taxon>Dikarya</taxon>
        <taxon>Basidiomycota</taxon>
        <taxon>Agaricomycotina</taxon>
        <taxon>Agaricomycetes</taxon>
        <taxon>Polyporales</taxon>
        <taxon>Phanerochaetaceae</taxon>
        <taxon>Phanerochaete</taxon>
    </lineage>
</organism>
<dbReference type="AlphaFoldDB" id="K5VFC6"/>
<dbReference type="InParanoid" id="K5VFC6"/>
<dbReference type="GO" id="GO:0005506">
    <property type="term" value="F:iron ion binding"/>
    <property type="evidence" value="ECO:0007669"/>
    <property type="project" value="InterPro"/>
</dbReference>
<evidence type="ECO:0000256" key="3">
    <source>
        <dbReference type="ARBA" id="ARBA00022723"/>
    </source>
</evidence>
<gene>
    <name evidence="6" type="ORF">PHACADRAFT_190916</name>
</gene>
<evidence type="ECO:0000256" key="4">
    <source>
        <dbReference type="ARBA" id="ARBA00023002"/>
    </source>
</evidence>
<dbReference type="SUPFAM" id="SSF48264">
    <property type="entry name" value="Cytochrome P450"/>
    <property type="match status" value="1"/>
</dbReference>
<proteinExistence type="inferred from homology"/>
<comment type="similarity">
    <text evidence="2">Belongs to the cytochrome P450 family.</text>
</comment>
<dbReference type="HOGENOM" id="CLU_022195_4_1_1"/>
<protein>
    <submittedName>
        <fullName evidence="6">Uncharacterized protein</fullName>
    </submittedName>
</protein>
<keyword evidence="7" id="KW-1185">Reference proteome</keyword>
<sequence length="132" mass="14969">MRPELANTLQEEVEAAVAEEGWTKAATNKMLLRECERHNGPTIVSMFRNILQPVTLLDGTFLPKGMMAVTPMFATHFDEVNYPNATLFNSLRSYKSDKSVQPQLITMSADYITFGHGKHDWYVGLPCRTFIQ</sequence>
<name>K5VFC6_PHACS</name>